<dbReference type="GO" id="GO:0016787">
    <property type="term" value="F:hydrolase activity"/>
    <property type="evidence" value="ECO:0007669"/>
    <property type="project" value="InterPro"/>
</dbReference>
<feature type="compositionally biased region" description="Low complexity" evidence="1">
    <location>
        <begin position="211"/>
        <end position="227"/>
    </location>
</feature>
<feature type="region of interest" description="Disordered" evidence="1">
    <location>
        <begin position="609"/>
        <end position="631"/>
    </location>
</feature>
<evidence type="ECO:0000256" key="1">
    <source>
        <dbReference type="SAM" id="MobiDB-lite"/>
    </source>
</evidence>
<accession>A0A8H4QLB5</accession>
<dbReference type="PANTHER" id="PTHR28080">
    <property type="entry name" value="PEROXISOMAL BIOGENESIS FACTOR 3"/>
    <property type="match status" value="1"/>
</dbReference>
<dbReference type="Pfam" id="PF00149">
    <property type="entry name" value="Metallophos"/>
    <property type="match status" value="1"/>
</dbReference>
<dbReference type="InterPro" id="IPR006966">
    <property type="entry name" value="Peroxin-3"/>
</dbReference>
<reference evidence="3 4" key="1">
    <citation type="submission" date="2019-12" db="EMBL/GenBank/DDBJ databases">
        <authorList>
            <person name="Floudas D."/>
            <person name="Bentzer J."/>
            <person name="Ahren D."/>
            <person name="Johansson T."/>
            <person name="Persson P."/>
            <person name="Tunlid A."/>
        </authorList>
    </citation>
    <scope>NUCLEOTIDE SEQUENCE [LARGE SCALE GENOMIC DNA]</scope>
    <source>
        <strain evidence="3 4">CBS 102.39</strain>
    </source>
</reference>
<dbReference type="GO" id="GO:0045046">
    <property type="term" value="P:protein import into peroxisome membrane"/>
    <property type="evidence" value="ECO:0007669"/>
    <property type="project" value="TreeGrafter"/>
</dbReference>
<dbReference type="InterPro" id="IPR004843">
    <property type="entry name" value="Calcineurin-like_PHP"/>
</dbReference>
<dbReference type="SUPFAM" id="SSF56300">
    <property type="entry name" value="Metallo-dependent phosphatases"/>
    <property type="match status" value="1"/>
</dbReference>
<feature type="region of interest" description="Disordered" evidence="1">
    <location>
        <begin position="97"/>
        <end position="187"/>
    </location>
</feature>
<dbReference type="EMBL" id="JAACJL010000046">
    <property type="protein sequence ID" value="KAF4612963.1"/>
    <property type="molecule type" value="Genomic_DNA"/>
</dbReference>
<organism evidence="3 4">
    <name type="scientific">Agrocybe pediades</name>
    <dbReference type="NCBI Taxonomy" id="84607"/>
    <lineage>
        <taxon>Eukaryota</taxon>
        <taxon>Fungi</taxon>
        <taxon>Dikarya</taxon>
        <taxon>Basidiomycota</taxon>
        <taxon>Agaricomycotina</taxon>
        <taxon>Agaricomycetes</taxon>
        <taxon>Agaricomycetidae</taxon>
        <taxon>Agaricales</taxon>
        <taxon>Agaricineae</taxon>
        <taxon>Strophariaceae</taxon>
        <taxon>Agrocybe</taxon>
    </lineage>
</organism>
<keyword evidence="4" id="KW-1185">Reference proteome</keyword>
<dbReference type="Pfam" id="PF04882">
    <property type="entry name" value="Peroxin-3"/>
    <property type="match status" value="2"/>
</dbReference>
<dbReference type="Proteomes" id="UP000521872">
    <property type="component" value="Unassembled WGS sequence"/>
</dbReference>
<gene>
    <name evidence="3" type="ORF">D9613_010789</name>
</gene>
<proteinExistence type="predicted"/>
<feature type="region of interest" description="Disordered" evidence="1">
    <location>
        <begin position="582"/>
        <end position="601"/>
    </location>
</feature>
<feature type="compositionally biased region" description="Low complexity" evidence="1">
    <location>
        <begin position="237"/>
        <end position="248"/>
    </location>
</feature>
<comment type="caution">
    <text evidence="3">The sequence shown here is derived from an EMBL/GenBank/DDBJ whole genome shotgun (WGS) entry which is preliminary data.</text>
</comment>
<feature type="region of interest" description="Disordered" evidence="1">
    <location>
        <begin position="206"/>
        <end position="266"/>
    </location>
</feature>
<evidence type="ECO:0000313" key="4">
    <source>
        <dbReference type="Proteomes" id="UP000521872"/>
    </source>
</evidence>
<feature type="compositionally biased region" description="Low complexity" evidence="1">
    <location>
        <begin position="126"/>
        <end position="147"/>
    </location>
</feature>
<evidence type="ECO:0000259" key="2">
    <source>
        <dbReference type="Pfam" id="PF00149"/>
    </source>
</evidence>
<feature type="domain" description="Calcineurin-like phosphoesterase" evidence="2">
    <location>
        <begin position="809"/>
        <end position="950"/>
    </location>
</feature>
<dbReference type="Gene3D" id="3.60.21.10">
    <property type="match status" value="1"/>
</dbReference>
<protein>
    <recommendedName>
        <fullName evidence="2">Calcineurin-like phosphoesterase domain-containing protein</fullName>
    </recommendedName>
</protein>
<dbReference type="GO" id="GO:0005778">
    <property type="term" value="C:peroxisomal membrane"/>
    <property type="evidence" value="ECO:0007669"/>
    <property type="project" value="InterPro"/>
</dbReference>
<dbReference type="AlphaFoldDB" id="A0A8H4QLB5"/>
<feature type="compositionally biased region" description="Polar residues" evidence="1">
    <location>
        <begin position="582"/>
        <end position="591"/>
    </location>
</feature>
<dbReference type="PANTHER" id="PTHR28080:SF1">
    <property type="entry name" value="PEROXISOMAL BIOGENESIS FACTOR 3"/>
    <property type="match status" value="1"/>
</dbReference>
<evidence type="ECO:0000313" key="3">
    <source>
        <dbReference type="EMBL" id="KAF4612963.1"/>
    </source>
</evidence>
<dbReference type="InterPro" id="IPR029052">
    <property type="entry name" value="Metallo-depent_PP-like"/>
</dbReference>
<name>A0A8H4QLB5_9AGAR</name>
<dbReference type="GO" id="GO:0030674">
    <property type="term" value="F:protein-macromolecule adaptor activity"/>
    <property type="evidence" value="ECO:0007669"/>
    <property type="project" value="TreeGrafter"/>
</dbReference>
<sequence>MVEQAPKQTVLRTFTNAVVSTTTVMGGLYVARGYMRNQLEEVRMKMEKEQRAKEVLRTRFLQTQEDTSYTILALLPTLAEQILETMDVDAITRELQSRSRSARASAPRQVETIMPQASVEPQNPEVTSLPPSSISSSVDIVSSGSVYPPQPYPPISQPSNSLDETRSQAGSELGSSTHSSEADTTSLISESEVISATTQSWVVESGSSLGPARSRSPAMSSSAVSSADTDGHDQRLSTSIISVNTTTTDMSSSEFNAPLPNASGDTRSKAELWNEVKMLTFTRTLTTLYTSTLLTLFTTLQLTLLARSKYINAVKSEEKEERRREKIEENMARVLGMGGVLTEIVGGAVKNGLKGWFGIGKGKGKGKGREVDEDEDIMEKFLKGLGGAMDEVDVEEPEEDEEDEDAGEESFARYGFSAPWGSDPKLEYLKSSVKGREKKNRWWLDDISEEAEGKYLTMSWWLLHVGWKDVGERVRRAVEEVFDGVSLKTKLSAVDLHRLISDVRRRIEHEITFEGNEKRTTFISSLLPPTPETIHHVLTQGGFTAPSLPTEGYSLDIANPRDLTANPDVDLDLELDLLHNRSTQSTYSSGSRKPWQPRDRLDENELQTVTNQQQHTRMPSDGSMAAESSSLKSSSLSHSFVDSPALAISARVNNIAQPQLPEVAAEPLSSNDDMLTPPPPRTNQTYFVPPPPAQPADSLLLDAPFLALMEETKEVLASPDFARVLEVCLDTGMEVLFDGLERNIFKKADETSEEPERVRLAGLLPGLARWSQLALHGFPNELVDKTLNAREVSCLSAIVFARFEDKYTGNHDLPLHKSWYEHHYSRWHSFRKQDTRSILNVLKGAQADHAGLVYLQDEDYEFQTKDGGRIWSVYGSPWSPEFLNWAFNYDRENGPLLVSKFPKCDILLTHGPAYQILDRLTGGEDVGCEALREKLRELRPRLHLAGHIHEAHGAYIHSWDPATNFEPPQIQNGDEKVLRSGEVDYDSMGDAGEKERTVFVNGSAWPAGRRAARGGRGQNVFSGRAVFGGPGFQPVVVDLKD</sequence>
<feature type="compositionally biased region" description="Polar residues" evidence="1">
    <location>
        <begin position="167"/>
        <end position="187"/>
    </location>
</feature>